<dbReference type="Pfam" id="PF17101">
    <property type="entry name" value="Stealth_CR1"/>
    <property type="match status" value="1"/>
</dbReference>
<proteinExistence type="inferred from homology"/>
<reference evidence="8 9" key="1">
    <citation type="submission" date="2017-11" db="EMBL/GenBank/DDBJ databases">
        <title>Genomic Encyclopedia of Archaeal and Bacterial Type Strains, Phase II (KMG-II): From Individual Species to Whole Genera.</title>
        <authorList>
            <person name="Goeker M."/>
        </authorList>
    </citation>
    <scope>NUCLEOTIDE SEQUENCE [LARGE SCALE GENOMIC DNA]</scope>
    <source>
        <strain evidence="8 9">DSM 16400</strain>
    </source>
</reference>
<feature type="domain" description="Stealth protein CR3 conserved region 3" evidence="6">
    <location>
        <begin position="395"/>
        <end position="441"/>
    </location>
</feature>
<dbReference type="Pfam" id="PF17102">
    <property type="entry name" value="Stealth_CR3"/>
    <property type="match status" value="1"/>
</dbReference>
<feature type="domain" description="Stealth protein CR2 conserved region 2" evidence="4">
    <location>
        <begin position="245"/>
        <end position="349"/>
    </location>
</feature>
<evidence type="ECO:0000259" key="5">
    <source>
        <dbReference type="Pfam" id="PF17101"/>
    </source>
</evidence>
<protein>
    <submittedName>
        <fullName evidence="8">Stealth-like protein</fullName>
    </submittedName>
</protein>
<keyword evidence="2" id="KW-0808">Transferase</keyword>
<evidence type="ECO:0000313" key="9">
    <source>
        <dbReference type="Proteomes" id="UP000231742"/>
    </source>
</evidence>
<dbReference type="GO" id="GO:0000271">
    <property type="term" value="P:polysaccharide biosynthetic process"/>
    <property type="evidence" value="ECO:0007669"/>
    <property type="project" value="UniProtKB-KW"/>
</dbReference>
<organism evidence="8 9">
    <name type="scientific">Salinibacterium amurskyense</name>
    <dbReference type="NCBI Taxonomy" id="205941"/>
    <lineage>
        <taxon>Bacteria</taxon>
        <taxon>Bacillati</taxon>
        <taxon>Actinomycetota</taxon>
        <taxon>Actinomycetes</taxon>
        <taxon>Micrococcales</taxon>
        <taxon>Microbacteriaceae</taxon>
        <taxon>Salinibacterium</taxon>
    </lineage>
</organism>
<dbReference type="PANTHER" id="PTHR24045">
    <property type="match status" value="1"/>
</dbReference>
<feature type="domain" description="Stealth protein CR4 conserved region 4" evidence="7">
    <location>
        <begin position="472"/>
        <end position="519"/>
    </location>
</feature>
<evidence type="ECO:0000256" key="1">
    <source>
        <dbReference type="ARBA" id="ARBA00007583"/>
    </source>
</evidence>
<dbReference type="OrthoDB" id="9776077at2"/>
<dbReference type="GO" id="GO:0016772">
    <property type="term" value="F:transferase activity, transferring phosphorus-containing groups"/>
    <property type="evidence" value="ECO:0007669"/>
    <property type="project" value="InterPro"/>
</dbReference>
<keyword evidence="3" id="KW-0270">Exopolysaccharide synthesis</keyword>
<dbReference type="InterPro" id="IPR031357">
    <property type="entry name" value="Stealth_CR3"/>
</dbReference>
<dbReference type="Pfam" id="PF11380">
    <property type="entry name" value="Stealth_CR2"/>
    <property type="match status" value="1"/>
</dbReference>
<evidence type="ECO:0000256" key="3">
    <source>
        <dbReference type="ARBA" id="ARBA00023169"/>
    </source>
</evidence>
<dbReference type="InterPro" id="IPR047141">
    <property type="entry name" value="Stealth"/>
</dbReference>
<evidence type="ECO:0000256" key="2">
    <source>
        <dbReference type="ARBA" id="ARBA00022679"/>
    </source>
</evidence>
<dbReference type="RefSeq" id="WP_100388315.1">
    <property type="nucleotide sequence ID" value="NZ_BMZU01000001.1"/>
</dbReference>
<dbReference type="PANTHER" id="PTHR24045:SF0">
    <property type="entry name" value="N-ACETYLGLUCOSAMINE-1-PHOSPHOTRANSFERASE SUBUNITS ALPHA_BETA"/>
    <property type="match status" value="1"/>
</dbReference>
<evidence type="ECO:0000259" key="4">
    <source>
        <dbReference type="Pfam" id="PF11380"/>
    </source>
</evidence>
<accession>A0A2M9D7M4</accession>
<comment type="caution">
    <text evidence="8">The sequence shown here is derived from an EMBL/GenBank/DDBJ whole genome shotgun (WGS) entry which is preliminary data.</text>
</comment>
<comment type="similarity">
    <text evidence="1">Belongs to the stealth family.</text>
</comment>
<gene>
    <name evidence="8" type="ORF">CLV85_0829</name>
</gene>
<keyword evidence="9" id="KW-1185">Reference proteome</keyword>
<evidence type="ECO:0000313" key="8">
    <source>
        <dbReference type="EMBL" id="PJJ81652.1"/>
    </source>
</evidence>
<feature type="domain" description="Stealth protein CR1 conserved region 1" evidence="5">
    <location>
        <begin position="207"/>
        <end position="233"/>
    </location>
</feature>
<name>A0A2M9D7M4_9MICO</name>
<dbReference type="Proteomes" id="UP000231742">
    <property type="component" value="Unassembled WGS sequence"/>
</dbReference>
<sequence length="520" mass="59052">MIDHVSSPAVVGRDDVVLHDGLLALSNSTLTPREAVREDLLFVRRVLDAAEIPFLMVRGEDETPVLAIDTKDRKGLRLALIAACQNEPFYVKPARIKSNGKRVPSDERDTPVLVADGVLAPVIKAKAFVIFRPRVEPAGRLRFDEPFGVRIELWEYMRNEVVAPNPNALMRRWLPSNEAINDTVELHGESWPTLRGMFDQLAHDIPFEIDLVFSWVDGAEVEWQKARAARMANFVVGEGDDSEARFRQLDELKYALRSVHQYAPWIRNIYIATDSPRPKWLAEHPRVTLMRSEDFFERPEDLPTHNSHAVESQLHNIPGISEHFLYSNDDMFFGRHVSPSMFYSPGGISKFIEARTRIGLGESSLQRSGFENAARVNRRLLQQKFGATITRHLEHAATPLRVSVMRELEAEFPDDFARTSASAFRQATDISVTNSLYHYYALLSGKAIVQTDAKVKYVDTTSIEGLRKMRSLLRKRSSDFFCLNDGSFPEISAEDRAAAVRSFLDEYYPIPAPWELPEAE</sequence>
<dbReference type="InterPro" id="IPR021520">
    <property type="entry name" value="Stealth_CR2"/>
</dbReference>
<dbReference type="InterPro" id="IPR031356">
    <property type="entry name" value="Stealth_CR4"/>
</dbReference>
<dbReference type="InterPro" id="IPR031358">
    <property type="entry name" value="Stealth_CR1"/>
</dbReference>
<dbReference type="EMBL" id="PGFH01000001">
    <property type="protein sequence ID" value="PJJ81652.1"/>
    <property type="molecule type" value="Genomic_DNA"/>
</dbReference>
<dbReference type="Pfam" id="PF17103">
    <property type="entry name" value="Stealth_CR4"/>
    <property type="match status" value="1"/>
</dbReference>
<dbReference type="AlphaFoldDB" id="A0A2M9D7M4"/>
<evidence type="ECO:0000259" key="6">
    <source>
        <dbReference type="Pfam" id="PF17102"/>
    </source>
</evidence>
<evidence type="ECO:0000259" key="7">
    <source>
        <dbReference type="Pfam" id="PF17103"/>
    </source>
</evidence>